<dbReference type="InterPro" id="IPR012677">
    <property type="entry name" value="Nucleotide-bd_a/b_plait_sf"/>
</dbReference>
<dbReference type="Pfam" id="PF00076">
    <property type="entry name" value="RRM_1"/>
    <property type="match status" value="1"/>
</dbReference>
<evidence type="ECO:0000313" key="3">
    <source>
        <dbReference type="Ensembl" id="ENSSORP00005011703.1"/>
    </source>
</evidence>
<dbReference type="Gene3D" id="3.30.70.330">
    <property type="match status" value="1"/>
</dbReference>
<dbReference type="AlphaFoldDB" id="A0A672Z4T1"/>
<dbReference type="PROSITE" id="PS50102">
    <property type="entry name" value="RRM"/>
    <property type="match status" value="1"/>
</dbReference>
<sequence length="107" mass="11721">MPSAPSITALSGFEELVRSYGNIERSFLVYSELTGQSKGYGFVEYMKKDSASRARSELLGRPLVSPKLFLIGAIARVTTDPCYNCPQSPLHYEHPGMPCMDMGVRGG</sequence>
<keyword evidence="1" id="KW-0694">RNA-binding</keyword>
<keyword evidence="4" id="KW-1185">Reference proteome</keyword>
<dbReference type="Ensembl" id="ENSSORT00005012089.1">
    <property type="protein sequence ID" value="ENSSORP00005011703.1"/>
    <property type="gene ID" value="ENSSORG00005006249.1"/>
</dbReference>
<dbReference type="Proteomes" id="UP000472271">
    <property type="component" value="Chromosome 4"/>
</dbReference>
<evidence type="ECO:0000313" key="4">
    <source>
        <dbReference type="Proteomes" id="UP000472271"/>
    </source>
</evidence>
<reference evidence="3" key="1">
    <citation type="submission" date="2019-06" db="EMBL/GenBank/DDBJ databases">
        <authorList>
            <consortium name="Wellcome Sanger Institute Data Sharing"/>
        </authorList>
    </citation>
    <scope>NUCLEOTIDE SEQUENCE [LARGE SCALE GENOMIC DNA]</scope>
</reference>
<dbReference type="InterPro" id="IPR035979">
    <property type="entry name" value="RBD_domain_sf"/>
</dbReference>
<reference evidence="3" key="2">
    <citation type="submission" date="2025-08" db="UniProtKB">
        <authorList>
            <consortium name="Ensembl"/>
        </authorList>
    </citation>
    <scope>IDENTIFICATION</scope>
</reference>
<accession>A0A672Z4T1</accession>
<proteinExistence type="predicted"/>
<dbReference type="GO" id="GO:0003723">
    <property type="term" value="F:RNA binding"/>
    <property type="evidence" value="ECO:0007669"/>
    <property type="project" value="UniProtKB-UniRule"/>
</dbReference>
<evidence type="ECO:0000259" key="2">
    <source>
        <dbReference type="PROSITE" id="PS50102"/>
    </source>
</evidence>
<dbReference type="InterPro" id="IPR000504">
    <property type="entry name" value="RRM_dom"/>
</dbReference>
<dbReference type="SUPFAM" id="SSF54928">
    <property type="entry name" value="RNA-binding domain, RBD"/>
    <property type="match status" value="1"/>
</dbReference>
<feature type="domain" description="RRM" evidence="2">
    <location>
        <begin position="1"/>
        <end position="76"/>
    </location>
</feature>
<organism evidence="3 4">
    <name type="scientific">Sphaeramia orbicularis</name>
    <name type="common">orbiculate cardinalfish</name>
    <dbReference type="NCBI Taxonomy" id="375764"/>
    <lineage>
        <taxon>Eukaryota</taxon>
        <taxon>Metazoa</taxon>
        <taxon>Chordata</taxon>
        <taxon>Craniata</taxon>
        <taxon>Vertebrata</taxon>
        <taxon>Euteleostomi</taxon>
        <taxon>Actinopterygii</taxon>
        <taxon>Neopterygii</taxon>
        <taxon>Teleostei</taxon>
        <taxon>Neoteleostei</taxon>
        <taxon>Acanthomorphata</taxon>
        <taxon>Gobiaria</taxon>
        <taxon>Kurtiformes</taxon>
        <taxon>Apogonoidei</taxon>
        <taxon>Apogonidae</taxon>
        <taxon>Apogoninae</taxon>
        <taxon>Sphaeramia</taxon>
    </lineage>
</organism>
<reference evidence="3" key="3">
    <citation type="submission" date="2025-09" db="UniProtKB">
        <authorList>
            <consortium name="Ensembl"/>
        </authorList>
    </citation>
    <scope>IDENTIFICATION</scope>
</reference>
<evidence type="ECO:0000256" key="1">
    <source>
        <dbReference type="PROSITE-ProRule" id="PRU00176"/>
    </source>
</evidence>
<name>A0A672Z4T1_9TELE</name>
<protein>
    <recommendedName>
        <fullName evidence="2">RRM domain-containing protein</fullName>
    </recommendedName>
</protein>